<feature type="repeat" description="ANK" evidence="9">
    <location>
        <begin position="127"/>
        <end position="159"/>
    </location>
</feature>
<evidence type="ECO:0000256" key="2">
    <source>
        <dbReference type="ARBA" id="ARBA00004544"/>
    </source>
</evidence>
<dbReference type="InterPro" id="IPR011009">
    <property type="entry name" value="Kinase-like_dom_sf"/>
</dbReference>
<evidence type="ECO:0000256" key="7">
    <source>
        <dbReference type="ARBA" id="ARBA00049752"/>
    </source>
</evidence>
<evidence type="ECO:0000256" key="5">
    <source>
        <dbReference type="ARBA" id="ARBA00030969"/>
    </source>
</evidence>
<dbReference type="GO" id="GO:0007229">
    <property type="term" value="P:integrin-mediated signaling pathway"/>
    <property type="evidence" value="ECO:0007669"/>
    <property type="project" value="TreeGrafter"/>
</dbReference>
<dbReference type="GO" id="GO:0005938">
    <property type="term" value="C:cell cortex"/>
    <property type="evidence" value="ECO:0007669"/>
    <property type="project" value="UniProtKB-SubCell"/>
</dbReference>
<organism evidence="11 12">
    <name type="scientific">Albula glossodonta</name>
    <name type="common">roundjaw bonefish</name>
    <dbReference type="NCBI Taxonomy" id="121402"/>
    <lineage>
        <taxon>Eukaryota</taxon>
        <taxon>Metazoa</taxon>
        <taxon>Chordata</taxon>
        <taxon>Craniata</taxon>
        <taxon>Vertebrata</taxon>
        <taxon>Euteleostomi</taxon>
        <taxon>Actinopterygii</taxon>
        <taxon>Neopterygii</taxon>
        <taxon>Teleostei</taxon>
        <taxon>Albuliformes</taxon>
        <taxon>Albulidae</taxon>
        <taxon>Albula</taxon>
    </lineage>
</organism>
<dbReference type="PIRSF" id="PIRSF000654">
    <property type="entry name" value="Integrin-linked_kinase"/>
    <property type="match status" value="1"/>
</dbReference>
<evidence type="ECO:0000256" key="8">
    <source>
        <dbReference type="ARBA" id="ARBA00049807"/>
    </source>
</evidence>
<dbReference type="Proteomes" id="UP000824540">
    <property type="component" value="Unassembled WGS sequence"/>
</dbReference>
<sequence>MIISPAWPLPLPFLSLPVDECSPELRGSPISACINPPSSSIPTLYQHPGTQGLASSREGAIMDDIFTQCREGNAVAVRLWLDNTENDLNQGDDHGFSPLHWACREGRSSVVDMLIMRGARINVMNRGDDTPLHLASSHGHRDIVNKLIQCKADTNTANEHGNTPLHYACFWGQDFVAEDLVTNGAQVSICNKYGETPLDKAKPHLRDLLKERAEKLGQSLTKVPYKDTFWKGTTRTRPHWTTRKSRDFNEEYPKLRYQALSQARAVLCSLGGFYIACSSMIFSHPNVLPMLGACQSPPASDPIIITHWMPYGSLYNVLHEGTNFVVDQMQAVKFALDIACGMAFLHTLEPMIPRLYLNSRSVMIDEDMTARISMADVKFSFQCPGRMYSPAWVAPEALQKKPEEINRRSADMWSFAVLLWELVTREVPFADLSNMEIGMKVALEGLRPTIPPGISPHVCKLMKICMNEDPAKRPKFDMIVPILEKMQDK</sequence>
<keyword evidence="12" id="KW-1185">Reference proteome</keyword>
<accession>A0A8T2PI49</accession>
<gene>
    <name evidence="11" type="ORF">JZ751_002233</name>
</gene>
<dbReference type="SUPFAM" id="SSF56112">
    <property type="entry name" value="Protein kinase-like (PK-like)"/>
    <property type="match status" value="1"/>
</dbReference>
<dbReference type="PANTHER" id="PTHR44329:SF57">
    <property type="entry name" value="INTEGRIN-LINKED PROTEIN KINASE"/>
    <property type="match status" value="1"/>
</dbReference>
<evidence type="ECO:0000313" key="12">
    <source>
        <dbReference type="Proteomes" id="UP000824540"/>
    </source>
</evidence>
<dbReference type="PROSITE" id="PS50297">
    <property type="entry name" value="ANK_REP_REGION"/>
    <property type="match status" value="3"/>
</dbReference>
<feature type="repeat" description="ANK" evidence="9">
    <location>
        <begin position="160"/>
        <end position="192"/>
    </location>
</feature>
<dbReference type="GO" id="GO:0005925">
    <property type="term" value="C:focal adhesion"/>
    <property type="evidence" value="ECO:0007669"/>
    <property type="project" value="TreeGrafter"/>
</dbReference>
<dbReference type="PROSITE" id="PS50011">
    <property type="entry name" value="PROTEIN_KINASE_DOM"/>
    <property type="match status" value="1"/>
</dbReference>
<dbReference type="InterPro" id="IPR000719">
    <property type="entry name" value="Prot_kinase_dom"/>
</dbReference>
<reference evidence="11" key="1">
    <citation type="thesis" date="2021" institute="BYU ScholarsArchive" country="Provo, UT, USA">
        <title>Applications of and Algorithms for Genome Assembly and Genomic Analyses with an Emphasis on Marine Teleosts.</title>
        <authorList>
            <person name="Pickett B.D."/>
        </authorList>
    </citation>
    <scope>NUCLEOTIDE SEQUENCE</scope>
    <source>
        <strain evidence="11">HI-2016</strain>
    </source>
</reference>
<proteinExistence type="inferred from homology"/>
<dbReference type="GO" id="GO:0004674">
    <property type="term" value="F:protein serine/threonine kinase activity"/>
    <property type="evidence" value="ECO:0007669"/>
    <property type="project" value="TreeGrafter"/>
</dbReference>
<dbReference type="OrthoDB" id="6718656at2759"/>
<dbReference type="InterPro" id="IPR001245">
    <property type="entry name" value="Ser-Thr/Tyr_kinase_cat_dom"/>
</dbReference>
<dbReference type="GO" id="GO:0007160">
    <property type="term" value="P:cell-matrix adhesion"/>
    <property type="evidence" value="ECO:0007669"/>
    <property type="project" value="TreeGrafter"/>
</dbReference>
<comment type="similarity">
    <text evidence="3">Belongs to the protein kinase superfamily. TKL Ser/Thr protein kinase family.</text>
</comment>
<evidence type="ECO:0000256" key="3">
    <source>
        <dbReference type="ARBA" id="ARBA00005843"/>
    </source>
</evidence>
<dbReference type="GO" id="GO:0030027">
    <property type="term" value="C:lamellipodium"/>
    <property type="evidence" value="ECO:0007669"/>
    <property type="project" value="UniProtKB-SubCell"/>
</dbReference>
<dbReference type="Pfam" id="PF07714">
    <property type="entry name" value="PK_Tyr_Ser-Thr"/>
    <property type="match status" value="1"/>
</dbReference>
<dbReference type="FunFam" id="1.10.510.10:FF:000187">
    <property type="entry name" value="integrin-linked protein kinase"/>
    <property type="match status" value="1"/>
</dbReference>
<dbReference type="EMBL" id="JAFBMS010000011">
    <property type="protein sequence ID" value="KAG9348497.1"/>
    <property type="molecule type" value="Genomic_DNA"/>
</dbReference>
<evidence type="ECO:0000256" key="1">
    <source>
        <dbReference type="ARBA" id="ARBA00004510"/>
    </source>
</evidence>
<evidence type="ECO:0000313" key="11">
    <source>
        <dbReference type="EMBL" id="KAG9348497.1"/>
    </source>
</evidence>
<keyword evidence="9" id="KW-0040">ANK repeat</keyword>
<feature type="domain" description="Protein kinase" evidence="10">
    <location>
        <begin position="210"/>
        <end position="483"/>
    </location>
</feature>
<evidence type="ECO:0000256" key="6">
    <source>
        <dbReference type="ARBA" id="ARBA00030970"/>
    </source>
</evidence>
<dbReference type="SMART" id="SM00248">
    <property type="entry name" value="ANK"/>
    <property type="match status" value="3"/>
</dbReference>
<dbReference type="InterPro" id="IPR036770">
    <property type="entry name" value="Ankyrin_rpt-contain_sf"/>
</dbReference>
<evidence type="ECO:0000256" key="9">
    <source>
        <dbReference type="PROSITE-ProRule" id="PRU00023"/>
    </source>
</evidence>
<dbReference type="Gene3D" id="1.10.510.10">
    <property type="entry name" value="Transferase(Phosphotransferase) domain 1"/>
    <property type="match status" value="1"/>
</dbReference>
<feature type="repeat" description="ANK" evidence="9">
    <location>
        <begin position="94"/>
        <end position="126"/>
    </location>
</feature>
<dbReference type="PROSITE" id="PS50088">
    <property type="entry name" value="ANK_REPEAT"/>
    <property type="match status" value="3"/>
</dbReference>
<dbReference type="AlphaFoldDB" id="A0A8T2PI49"/>
<dbReference type="GO" id="GO:0005524">
    <property type="term" value="F:ATP binding"/>
    <property type="evidence" value="ECO:0007669"/>
    <property type="project" value="InterPro"/>
</dbReference>
<dbReference type="Pfam" id="PF12796">
    <property type="entry name" value="Ank_2"/>
    <property type="match status" value="2"/>
</dbReference>
<evidence type="ECO:0000256" key="4">
    <source>
        <dbReference type="ARBA" id="ARBA00029809"/>
    </source>
</evidence>
<dbReference type="Gene3D" id="1.25.40.20">
    <property type="entry name" value="Ankyrin repeat-containing domain"/>
    <property type="match status" value="1"/>
</dbReference>
<dbReference type="InterPro" id="IPR051681">
    <property type="entry name" value="Ser/Thr_Kinases-Pseudokinases"/>
</dbReference>
<dbReference type="GO" id="GO:0001725">
    <property type="term" value="C:stress fiber"/>
    <property type="evidence" value="ECO:0007669"/>
    <property type="project" value="TreeGrafter"/>
</dbReference>
<name>A0A8T2PI49_9TELE</name>
<comment type="caution">
    <text evidence="11">The sequence shown here is derived from an EMBL/GenBank/DDBJ whole genome shotgun (WGS) entry which is preliminary data.</text>
</comment>
<dbReference type="InterPro" id="IPR002110">
    <property type="entry name" value="Ankyrin_rpt"/>
</dbReference>
<dbReference type="PANTHER" id="PTHR44329">
    <property type="entry name" value="SERINE/THREONINE-PROTEIN KINASE TNNI3K-RELATED"/>
    <property type="match status" value="1"/>
</dbReference>
<evidence type="ECO:0000259" key="10">
    <source>
        <dbReference type="PROSITE" id="PS50011"/>
    </source>
</evidence>
<protein>
    <recommendedName>
        <fullName evidence="7">Scaffold protein ILK</fullName>
    </recommendedName>
    <alternativeName>
        <fullName evidence="6">ILK-1</fullName>
    </alternativeName>
    <alternativeName>
        <fullName evidence="5">ILK-2</fullName>
    </alternativeName>
    <alternativeName>
        <fullName evidence="8">Inactive integrin-linked kinase</fullName>
    </alternativeName>
    <alternativeName>
        <fullName evidence="4">p59ILK</fullName>
    </alternativeName>
</protein>
<dbReference type="FunFam" id="1.25.40.20:FF:000050">
    <property type="entry name" value="integrin-linked protein kinase"/>
    <property type="match status" value="1"/>
</dbReference>
<dbReference type="GO" id="GO:0034446">
    <property type="term" value="P:substrate adhesion-dependent cell spreading"/>
    <property type="evidence" value="ECO:0007669"/>
    <property type="project" value="TreeGrafter"/>
</dbReference>
<comment type="subcellular location">
    <subcellularLocation>
        <location evidence="1">Cell projection</location>
        <location evidence="1">Lamellipodium</location>
    </subcellularLocation>
    <subcellularLocation>
        <location evidence="2">Cytoplasm</location>
        <location evidence="2">Cell cortex</location>
    </subcellularLocation>
</comment>
<dbReference type="SUPFAM" id="SSF48403">
    <property type="entry name" value="Ankyrin repeat"/>
    <property type="match status" value="1"/>
</dbReference>